<dbReference type="PROSITE" id="PS51406">
    <property type="entry name" value="FIBRINOGEN_C_2"/>
    <property type="match status" value="1"/>
</dbReference>
<name>A0A194APR4_PINFU</name>
<evidence type="ECO:0000313" key="3">
    <source>
        <dbReference type="EMBL" id="JAS04208.1"/>
    </source>
</evidence>
<dbReference type="Gene3D" id="3.90.215.10">
    <property type="entry name" value="Gamma Fibrinogen, chain A, domain 1"/>
    <property type="match status" value="1"/>
</dbReference>
<accession>A0A194APR4</accession>
<proteinExistence type="predicted"/>
<dbReference type="SMART" id="SM00186">
    <property type="entry name" value="FBG"/>
    <property type="match status" value="1"/>
</dbReference>
<reference evidence="3" key="1">
    <citation type="submission" date="2016-03" db="EMBL/GenBank/DDBJ databases">
        <authorList>
            <person name="Ploux O."/>
        </authorList>
    </citation>
    <scope>NUCLEOTIDE SEQUENCE</scope>
    <source>
        <tissue evidence="3">Mantle</tissue>
    </source>
</reference>
<dbReference type="InterPro" id="IPR002181">
    <property type="entry name" value="Fibrinogen_a/b/g_C_dom"/>
</dbReference>
<dbReference type="GO" id="GO:0005615">
    <property type="term" value="C:extracellular space"/>
    <property type="evidence" value="ECO:0007669"/>
    <property type="project" value="TreeGrafter"/>
</dbReference>
<feature type="domain" description="Fibrinogen C-terminal" evidence="2">
    <location>
        <begin position="30"/>
        <end position="127"/>
    </location>
</feature>
<dbReference type="PANTHER" id="PTHR19143:SF394">
    <property type="entry name" value="ANGIOPOIETIN-RELATED PROTEIN 3-LIKE"/>
    <property type="match status" value="1"/>
</dbReference>
<sequence>MMNFHFVFVISVLVQSTSTTHTFNRNFNDKIDCIKPQDCSRIKQMFPYSKSGVYQIYPASIGIGVHVYCDMTESCGGWTVIQRRMNETGIFTEIGADYKRGFGTPDRNYWLGNDIIHQITANKIMSC</sequence>
<dbReference type="SUPFAM" id="SSF56496">
    <property type="entry name" value="Fibrinogen C-terminal domain-like"/>
    <property type="match status" value="1"/>
</dbReference>
<organism evidence="3">
    <name type="scientific">Pinctada fucata</name>
    <name type="common">Akoya pearl oyster</name>
    <name type="synonym">Pinctada imbricata fucata</name>
    <dbReference type="NCBI Taxonomy" id="50426"/>
    <lineage>
        <taxon>Eukaryota</taxon>
        <taxon>Metazoa</taxon>
        <taxon>Spiralia</taxon>
        <taxon>Lophotrochozoa</taxon>
        <taxon>Mollusca</taxon>
        <taxon>Bivalvia</taxon>
        <taxon>Autobranchia</taxon>
        <taxon>Pteriomorphia</taxon>
        <taxon>Pterioida</taxon>
        <taxon>Pterioidea</taxon>
        <taxon>Pteriidae</taxon>
        <taxon>Pinctada</taxon>
    </lineage>
</organism>
<evidence type="ECO:0000259" key="2">
    <source>
        <dbReference type="PROSITE" id="PS51406"/>
    </source>
</evidence>
<dbReference type="NCBIfam" id="NF040941">
    <property type="entry name" value="GGGWT_bact"/>
    <property type="match status" value="1"/>
</dbReference>
<evidence type="ECO:0000256" key="1">
    <source>
        <dbReference type="SAM" id="SignalP"/>
    </source>
</evidence>
<keyword evidence="1" id="KW-0732">Signal</keyword>
<dbReference type="Pfam" id="PF00147">
    <property type="entry name" value="Fibrinogen_C"/>
    <property type="match status" value="1"/>
</dbReference>
<dbReference type="EMBL" id="GELH01000063">
    <property type="protein sequence ID" value="JAS04209.1"/>
    <property type="molecule type" value="Transcribed_RNA"/>
</dbReference>
<dbReference type="AlphaFoldDB" id="A0A194APR4"/>
<dbReference type="InterPro" id="IPR036056">
    <property type="entry name" value="Fibrinogen-like_C"/>
</dbReference>
<feature type="signal peptide" evidence="1">
    <location>
        <begin position="1"/>
        <end position="19"/>
    </location>
</feature>
<dbReference type="InterPro" id="IPR014716">
    <property type="entry name" value="Fibrinogen_a/b/g_C_1"/>
</dbReference>
<dbReference type="InterPro" id="IPR050373">
    <property type="entry name" value="Fibrinogen_C-term_domain"/>
</dbReference>
<dbReference type="EMBL" id="GELH01000064">
    <property type="protein sequence ID" value="JAS04208.1"/>
    <property type="molecule type" value="Transcribed_RNA"/>
</dbReference>
<dbReference type="PANTHER" id="PTHR19143">
    <property type="entry name" value="FIBRINOGEN/TENASCIN/ANGIOPOEITIN"/>
    <property type="match status" value="1"/>
</dbReference>
<protein>
    <recommendedName>
        <fullName evidence="2">Fibrinogen C-terminal domain-containing protein</fullName>
    </recommendedName>
</protein>
<feature type="chain" id="PRO_5013481406" description="Fibrinogen C-terminal domain-containing protein" evidence="1">
    <location>
        <begin position="20"/>
        <end position="127"/>
    </location>
</feature>